<dbReference type="EMBL" id="MF503990">
    <property type="protein sequence ID" value="AXX69741.1"/>
    <property type="molecule type" value="mRNA"/>
</dbReference>
<keyword evidence="4" id="KW-0599">Photoprotein</keyword>
<evidence type="ECO:0000313" key="5">
    <source>
        <dbReference type="EMBL" id="AXX69741.1"/>
    </source>
</evidence>
<dbReference type="GO" id="GO:0006091">
    <property type="term" value="P:generation of precursor metabolites and energy"/>
    <property type="evidence" value="ECO:0007669"/>
    <property type="project" value="InterPro"/>
</dbReference>
<dbReference type="SUPFAM" id="SSF54511">
    <property type="entry name" value="GFP-like"/>
    <property type="match status" value="1"/>
</dbReference>
<proteinExistence type="evidence at transcript level"/>
<accession>A0A5A4MJQ7</accession>
<keyword evidence="2" id="KW-0157">Chromophore</keyword>
<organism evidence="5">
    <name type="scientific">Olindias formosus</name>
    <dbReference type="NCBI Taxonomy" id="1495449"/>
    <lineage>
        <taxon>Eukaryota</taxon>
        <taxon>Metazoa</taxon>
        <taxon>Cnidaria</taxon>
        <taxon>Hydrozoa</taxon>
        <taxon>Trachylinae</taxon>
        <taxon>Limnomedusae</taxon>
        <taxon>Olindiidae</taxon>
        <taxon>Olindias</taxon>
    </lineage>
</organism>
<comment type="similarity">
    <text evidence="1">Belongs to the GFP family.</text>
</comment>
<evidence type="ECO:0000256" key="3">
    <source>
        <dbReference type="ARBA" id="ARBA00023223"/>
    </source>
</evidence>
<dbReference type="AlphaFoldDB" id="A0A5A4MJQ7"/>
<evidence type="ECO:0000256" key="1">
    <source>
        <dbReference type="ARBA" id="ARBA00008949"/>
    </source>
</evidence>
<name>A0A5A4MJQ7_9CNID</name>
<dbReference type="InterPro" id="IPR000786">
    <property type="entry name" value="Green_fluorescent_prot"/>
</dbReference>
<reference evidence="5" key="1">
    <citation type="submission" date="2017-07" db="EMBL/GenBank/DDBJ databases">
        <title>Cloning of a large family of unusual fluorescent proteins from the hydromedusa Olindias formosus.</title>
        <authorList>
            <person name="Lambert G.G."/>
            <person name="Patry W."/>
            <person name="Haddock S.H."/>
            <person name="Shaner N.C."/>
        </authorList>
    </citation>
    <scope>NUCLEOTIDE SEQUENCE</scope>
</reference>
<protein>
    <submittedName>
        <fullName evidence="5">Fluorescent protein 3</fullName>
    </submittedName>
</protein>
<evidence type="ECO:0000256" key="4">
    <source>
        <dbReference type="ARBA" id="ARBA00023262"/>
    </source>
</evidence>
<dbReference type="Gene3D" id="2.40.155.10">
    <property type="entry name" value="Green fluorescent protein"/>
    <property type="match status" value="1"/>
</dbReference>
<keyword evidence="3" id="KW-0455">Luminescence</keyword>
<dbReference type="PRINTS" id="PR01229">
    <property type="entry name" value="GFLUORESCENT"/>
</dbReference>
<dbReference type="GO" id="GO:0008218">
    <property type="term" value="P:bioluminescence"/>
    <property type="evidence" value="ECO:0007669"/>
    <property type="project" value="UniProtKB-KW"/>
</dbReference>
<dbReference type="Pfam" id="PF01353">
    <property type="entry name" value="GFP"/>
    <property type="match status" value="1"/>
</dbReference>
<sequence>MEGGPALFAKPMNHKTEITGEFNGKVFKVLGHGTAPGDGDFAVHSYCETGTLPISWFILSPSIGYGFSMFTKYPNGVTNFFQEAFPEGYTLDRVMTSENGGTVTSHHSFDLGKDGVVAKVSVKGEGFDPNSATMTKGYVKVLPFVGHVFPNGAGVRMLSSVGMVKTDGTIDIHHIDSNYQPVGTRKVPVPKFHFINHQIILMKDESDKRDHIVMRELAVAHAPNEIQSALREA</sequence>
<evidence type="ECO:0000256" key="2">
    <source>
        <dbReference type="ARBA" id="ARBA00022991"/>
    </source>
</evidence>
<dbReference type="InterPro" id="IPR009017">
    <property type="entry name" value="GFP"/>
</dbReference>
<dbReference type="InterPro" id="IPR011584">
    <property type="entry name" value="GFP-related"/>
</dbReference>